<evidence type="ECO:0000313" key="1">
    <source>
        <dbReference type="EMBL" id="PZT49010.1"/>
    </source>
</evidence>
<accession>A0A2W6NJB4</accession>
<sequence length="115" mass="13411">MNEIVGGAYVNRKFIKQYGVVNNSGQNIRYTAYYPITLENYIDSIYINLLPNEIGAVETTYNFRTNKISVKIVAINKNDYIHMRDLYKDAQTRINNLSNVSSWIKSDKANIKYFR</sequence>
<proteinExistence type="predicted"/>
<protein>
    <submittedName>
        <fullName evidence="1">Uncharacterized protein</fullName>
    </submittedName>
</protein>
<comment type="caution">
    <text evidence="1">The sequence shown here is derived from an EMBL/GenBank/DDBJ whole genome shotgun (WGS) entry which is preliminary data.</text>
</comment>
<organism evidence="1 2">
    <name type="scientific">Helicobacter valdiviensis</name>
    <dbReference type="NCBI Taxonomy" id="1458358"/>
    <lineage>
        <taxon>Bacteria</taxon>
        <taxon>Pseudomonadati</taxon>
        <taxon>Campylobacterota</taxon>
        <taxon>Epsilonproteobacteria</taxon>
        <taxon>Campylobacterales</taxon>
        <taxon>Helicobacteraceae</taxon>
        <taxon>Helicobacter</taxon>
    </lineage>
</organism>
<dbReference type="OrthoDB" id="5325392at2"/>
<dbReference type="Proteomes" id="UP000249746">
    <property type="component" value="Unassembled WGS sequence"/>
</dbReference>
<keyword evidence="2" id="KW-1185">Reference proteome</keyword>
<reference evidence="1 2" key="1">
    <citation type="submission" date="2017-03" db="EMBL/GenBank/DDBJ databases">
        <title>Genomic and clinical evidence uncovers the enterohepatic species Helicobacter valdiviensis as a potential human intestinal pathogen.</title>
        <authorList>
            <person name="Fresia P."/>
            <person name="Jara R."/>
            <person name="Sierra R."/>
            <person name="Ferres I."/>
            <person name="Greif G."/>
            <person name="Iraola G."/>
            <person name="Collado L."/>
        </authorList>
    </citation>
    <scope>NUCLEOTIDE SEQUENCE [LARGE SCALE GENOMIC DNA]</scope>
    <source>
        <strain evidence="1 2">WBE14</strain>
    </source>
</reference>
<name>A0A2W6NJB4_9HELI</name>
<dbReference type="EMBL" id="NBIU01000002">
    <property type="protein sequence ID" value="PZT49010.1"/>
    <property type="molecule type" value="Genomic_DNA"/>
</dbReference>
<dbReference type="AlphaFoldDB" id="A0A2W6NJB4"/>
<gene>
    <name evidence="1" type="ORF">B6S12_01020</name>
</gene>
<evidence type="ECO:0000313" key="2">
    <source>
        <dbReference type="Proteomes" id="UP000249746"/>
    </source>
</evidence>